<dbReference type="PaxDb" id="212042-APH_0118"/>
<proteinExistence type="predicted"/>
<evidence type="ECO:0000313" key="1">
    <source>
        <dbReference type="EMBL" id="ABD44142.1"/>
    </source>
</evidence>
<accession>Q2GLK6</accession>
<name>Q2GLK6_ANAPZ</name>
<dbReference type="EnsemblBacteria" id="ABD44142">
    <property type="protein sequence ID" value="ABD44142"/>
    <property type="gene ID" value="APH_0118"/>
</dbReference>
<dbReference type="AlphaFoldDB" id="Q2GLK6"/>
<keyword evidence="2" id="KW-1185">Reference proteome</keyword>
<reference evidence="1 2" key="1">
    <citation type="journal article" date="2006" name="PLoS Genet.">
        <title>Comparative genomics of emerging human ehrlichiosis agents.</title>
        <authorList>
            <person name="Dunning Hotopp J.C."/>
            <person name="Lin M."/>
            <person name="Madupu R."/>
            <person name="Crabtree J."/>
            <person name="Angiuoli S.V."/>
            <person name="Eisen J.A."/>
            <person name="Seshadri R."/>
            <person name="Ren Q."/>
            <person name="Wu M."/>
            <person name="Utterback T.R."/>
            <person name="Smith S."/>
            <person name="Lewis M."/>
            <person name="Khouri H."/>
            <person name="Zhang C."/>
            <person name="Niu H."/>
            <person name="Lin Q."/>
            <person name="Ohashi N."/>
            <person name="Zhi N."/>
            <person name="Nelson W."/>
            <person name="Brinkac L.M."/>
            <person name="Dodson R.J."/>
            <person name="Rosovitz M.J."/>
            <person name="Sundaram J."/>
            <person name="Daugherty S.C."/>
            <person name="Davidsen T."/>
            <person name="Durkin A.S."/>
            <person name="Gwinn M."/>
            <person name="Haft D.H."/>
            <person name="Selengut J.D."/>
            <person name="Sullivan S.A."/>
            <person name="Zafar N."/>
            <person name="Zhou L."/>
            <person name="Benahmed F."/>
            <person name="Forberger H."/>
            <person name="Halpin R."/>
            <person name="Mulligan S."/>
            <person name="Robinson J."/>
            <person name="White O."/>
            <person name="Rikihisa Y."/>
            <person name="Tettelin H."/>
        </authorList>
    </citation>
    <scope>NUCLEOTIDE SEQUENCE [LARGE SCALE GENOMIC DNA]</scope>
    <source>
        <strain evidence="1 2">HZ</strain>
    </source>
</reference>
<dbReference type="STRING" id="212042.APH_0118"/>
<dbReference type="Proteomes" id="UP000001943">
    <property type="component" value="Chromosome"/>
</dbReference>
<gene>
    <name evidence="1" type="ordered locus">APH_0118</name>
</gene>
<dbReference type="KEGG" id="aph:APH_0118"/>
<dbReference type="HOGENOM" id="CLU_3228858_0_0_5"/>
<protein>
    <submittedName>
        <fullName evidence="1">Uncharacterized protein</fullName>
    </submittedName>
</protein>
<sequence length="43" mass="4661">MRDNPEGLAIDVEFSCTASNILILDATVAHHNGLLSRQKTPVL</sequence>
<organism evidence="1 2">
    <name type="scientific">Anaplasma phagocytophilum (strain HZ)</name>
    <dbReference type="NCBI Taxonomy" id="212042"/>
    <lineage>
        <taxon>Bacteria</taxon>
        <taxon>Pseudomonadati</taxon>
        <taxon>Pseudomonadota</taxon>
        <taxon>Alphaproteobacteria</taxon>
        <taxon>Rickettsiales</taxon>
        <taxon>Anaplasmataceae</taxon>
        <taxon>Anaplasma</taxon>
        <taxon>phagocytophilum group</taxon>
    </lineage>
</organism>
<dbReference type="EMBL" id="CP000235">
    <property type="protein sequence ID" value="ABD44142.1"/>
    <property type="molecule type" value="Genomic_DNA"/>
</dbReference>
<evidence type="ECO:0000313" key="2">
    <source>
        <dbReference type="Proteomes" id="UP000001943"/>
    </source>
</evidence>